<protein>
    <submittedName>
        <fullName evidence="1">Uncharacterized protein</fullName>
    </submittedName>
</protein>
<accession>A0A4P7N3G0</accession>
<reference evidence="1 2" key="1">
    <citation type="journal article" date="2019" name="Mol. Biol. Evol.">
        <title>Blast fungal genomes show frequent chromosomal changes, gene gains and losses, and effector gene turnover.</title>
        <authorList>
            <person name="Gomez Luciano L.B."/>
            <person name="Jason Tsai I."/>
            <person name="Chuma I."/>
            <person name="Tosa Y."/>
            <person name="Chen Y.H."/>
            <person name="Li J.Y."/>
            <person name="Li M.Y."/>
            <person name="Jade Lu M.Y."/>
            <person name="Nakayashiki H."/>
            <person name="Li W.H."/>
        </authorList>
    </citation>
    <scope>NUCLEOTIDE SEQUENCE [LARGE SCALE GENOMIC DNA]</scope>
    <source>
        <strain evidence="1">MZ5-1-6</strain>
    </source>
</reference>
<proteinExistence type="predicted"/>
<dbReference type="AlphaFoldDB" id="A0A4P7N3G0"/>
<organism evidence="1 2">
    <name type="scientific">Pyricularia oryzae</name>
    <name type="common">Rice blast fungus</name>
    <name type="synonym">Magnaporthe oryzae</name>
    <dbReference type="NCBI Taxonomy" id="318829"/>
    <lineage>
        <taxon>Eukaryota</taxon>
        <taxon>Fungi</taxon>
        <taxon>Dikarya</taxon>
        <taxon>Ascomycota</taxon>
        <taxon>Pezizomycotina</taxon>
        <taxon>Sordariomycetes</taxon>
        <taxon>Sordariomycetidae</taxon>
        <taxon>Magnaporthales</taxon>
        <taxon>Pyriculariaceae</taxon>
        <taxon>Pyricularia</taxon>
    </lineage>
</organism>
<evidence type="ECO:0000313" key="2">
    <source>
        <dbReference type="Proteomes" id="UP000294847"/>
    </source>
</evidence>
<gene>
    <name evidence="1" type="ORF">PoMZ_01927</name>
</gene>
<dbReference type="EMBL" id="CP034205">
    <property type="protein sequence ID" value="QBZ57008.1"/>
    <property type="molecule type" value="Genomic_DNA"/>
</dbReference>
<evidence type="ECO:0000313" key="1">
    <source>
        <dbReference type="EMBL" id="QBZ57008.1"/>
    </source>
</evidence>
<sequence>MGVKRDKTYGAKFTSQIRNKKRLLRQCCSRHARVCDSVEAIAITCIGCQMAPCHSSHPGETHLPHGILRRCDPLDLNRRHMHR</sequence>
<name>A0A4P7N3G0_PYROR</name>
<dbReference type="Proteomes" id="UP000294847">
    <property type="component" value="Chromosome 2"/>
</dbReference>